<evidence type="ECO:0008006" key="6">
    <source>
        <dbReference type="Google" id="ProtNLM"/>
    </source>
</evidence>
<comment type="caution">
    <text evidence="4">The sequence shown here is derived from an EMBL/GenBank/DDBJ whole genome shotgun (WGS) entry which is preliminary data.</text>
</comment>
<dbReference type="Proteomes" id="UP000034231">
    <property type="component" value="Unassembled WGS sequence"/>
</dbReference>
<dbReference type="InterPro" id="IPR050698">
    <property type="entry name" value="MBL"/>
</dbReference>
<dbReference type="InterPro" id="IPR001279">
    <property type="entry name" value="Metallo-B-lactamas"/>
</dbReference>
<protein>
    <recommendedName>
        <fullName evidence="6">RNA-metabolising metallo-beta-lactamase</fullName>
    </recommendedName>
</protein>
<dbReference type="SMART" id="SM00849">
    <property type="entry name" value="Lactamase_B"/>
    <property type="match status" value="1"/>
</dbReference>
<dbReference type="EMBL" id="LBTX01000008">
    <property type="protein sequence ID" value="KKQ50189.1"/>
    <property type="molecule type" value="Genomic_DNA"/>
</dbReference>
<dbReference type="GO" id="GO:0004521">
    <property type="term" value="F:RNA endonuclease activity"/>
    <property type="evidence" value="ECO:0007669"/>
    <property type="project" value="TreeGrafter"/>
</dbReference>
<evidence type="ECO:0000313" key="5">
    <source>
        <dbReference type="Proteomes" id="UP000034231"/>
    </source>
</evidence>
<dbReference type="Gene3D" id="3.40.50.10890">
    <property type="match status" value="1"/>
</dbReference>
<evidence type="ECO:0000256" key="1">
    <source>
        <dbReference type="ARBA" id="ARBA00022801"/>
    </source>
</evidence>
<feature type="domain" description="Metallo-beta-lactamase" evidence="2">
    <location>
        <begin position="32"/>
        <end position="232"/>
    </location>
</feature>
<keyword evidence="1" id="KW-0378">Hydrolase</keyword>
<proteinExistence type="predicted"/>
<sequence>MKNYHERKGALSSIGTSGIDLVTFGASGGMVTGSCERLDIKNSSVLVDYGLFQGRNDERSEKGERRNFTPTREIARNVRDIMITHPHIDHTGRLPKAYRDGFTPRVLATEVTATFMEPLLFNSAKIQSKENKENRLYEAKDVEKAFRYLKIVEPYKEIPIGQDHSKITVEFLPNGHVMGANTVLIRSKEDGKKQNILFTGDMGKPNQSLSGGYLDQVAKYPNDQINTLIVESTNFLNEPVSFKEKEDNLLKEITNTWKGGGTPILPVLSFHRFQEILEVLHNNQGGRIPNDCQVIIDAPLGVSLLESFKSLKPEALTRRYGDEANFYRTLEDSLDRFTLNNVTIVEEHKTSLQIAESDFQRKTIIIAGGGMGQHGRIVNYFHGDFCKNPKNRVIFTCFQVDGTKGQMLEHLKSVPVGSKQGAQVVKVEGFTSHISGPEETFAFLERFNLSKLGIIIINHGKDNARVEMANEFRRRDYDAKIIIPKYSQKITIAG</sequence>
<evidence type="ECO:0000313" key="4">
    <source>
        <dbReference type="EMBL" id="KKQ50189.1"/>
    </source>
</evidence>
<gene>
    <name evidence="4" type="ORF">US68_C0008G0074</name>
</gene>
<evidence type="ECO:0000259" key="3">
    <source>
        <dbReference type="SMART" id="SM01027"/>
    </source>
</evidence>
<dbReference type="AlphaFoldDB" id="A0A0G0KLY6"/>
<reference evidence="4 5" key="1">
    <citation type="journal article" date="2015" name="Nature">
        <title>rRNA introns, odd ribosomes, and small enigmatic genomes across a large radiation of phyla.</title>
        <authorList>
            <person name="Brown C.T."/>
            <person name="Hug L.A."/>
            <person name="Thomas B.C."/>
            <person name="Sharon I."/>
            <person name="Castelle C.J."/>
            <person name="Singh A."/>
            <person name="Wilkins M.J."/>
            <person name="Williams K.H."/>
            <person name="Banfield J.F."/>
        </authorList>
    </citation>
    <scope>NUCLEOTIDE SEQUENCE [LARGE SCALE GENOMIC DNA]</scope>
</reference>
<dbReference type="SMART" id="SM01027">
    <property type="entry name" value="Beta-Casp"/>
    <property type="match status" value="1"/>
</dbReference>
<dbReference type="PANTHER" id="PTHR11203:SF37">
    <property type="entry name" value="INTEGRATOR COMPLEX SUBUNIT 11"/>
    <property type="match status" value="1"/>
</dbReference>
<dbReference type="Gene3D" id="3.60.15.10">
    <property type="entry name" value="Ribonuclease Z/Hydroxyacylglutathione hydrolase-like"/>
    <property type="match status" value="1"/>
</dbReference>
<dbReference type="InterPro" id="IPR036866">
    <property type="entry name" value="RibonucZ/Hydroxyglut_hydro"/>
</dbReference>
<dbReference type="InterPro" id="IPR022712">
    <property type="entry name" value="Beta_Casp"/>
</dbReference>
<evidence type="ECO:0000259" key="2">
    <source>
        <dbReference type="SMART" id="SM00849"/>
    </source>
</evidence>
<name>A0A0G0KLY6_9BACT</name>
<dbReference type="Pfam" id="PF10996">
    <property type="entry name" value="Beta-Casp"/>
    <property type="match status" value="1"/>
</dbReference>
<dbReference type="CDD" id="cd16295">
    <property type="entry name" value="TTHA0252-CPSF-like_MBL-fold"/>
    <property type="match status" value="1"/>
</dbReference>
<dbReference type="PROSITE" id="PS51257">
    <property type="entry name" value="PROKAR_LIPOPROTEIN"/>
    <property type="match status" value="1"/>
</dbReference>
<dbReference type="SUPFAM" id="SSF56281">
    <property type="entry name" value="Metallo-hydrolase/oxidoreductase"/>
    <property type="match status" value="1"/>
</dbReference>
<organism evidence="4 5">
    <name type="scientific">Candidatus Shapirobacteria bacterium GW2011_GWE1_38_10</name>
    <dbReference type="NCBI Taxonomy" id="1618488"/>
    <lineage>
        <taxon>Bacteria</taxon>
        <taxon>Candidatus Shapironibacteriota</taxon>
    </lineage>
</organism>
<accession>A0A0G0KLY6</accession>
<dbReference type="PANTHER" id="PTHR11203">
    <property type="entry name" value="CLEAVAGE AND POLYADENYLATION SPECIFICITY FACTOR FAMILY MEMBER"/>
    <property type="match status" value="1"/>
</dbReference>
<feature type="domain" description="Beta-Casp" evidence="3">
    <location>
        <begin position="273"/>
        <end position="408"/>
    </location>
</feature>
<dbReference type="GO" id="GO:0016787">
    <property type="term" value="F:hydrolase activity"/>
    <property type="evidence" value="ECO:0007669"/>
    <property type="project" value="UniProtKB-KW"/>
</dbReference>
<dbReference type="Pfam" id="PF00753">
    <property type="entry name" value="Lactamase_B"/>
    <property type="match status" value="1"/>
</dbReference>